<feature type="compositionally biased region" description="Acidic residues" evidence="7">
    <location>
        <begin position="741"/>
        <end position="750"/>
    </location>
</feature>
<dbReference type="eggNOG" id="KOG1844">
    <property type="taxonomic scope" value="Eukaryota"/>
</dbReference>
<feature type="compositionally biased region" description="Polar residues" evidence="7">
    <location>
        <begin position="338"/>
        <end position="366"/>
    </location>
</feature>
<protein>
    <submittedName>
        <fullName evidence="9">PHD finger domain protein</fullName>
    </submittedName>
</protein>
<feature type="region of interest" description="Disordered" evidence="7">
    <location>
        <begin position="771"/>
        <end position="805"/>
    </location>
</feature>
<evidence type="ECO:0000313" key="10">
    <source>
        <dbReference type="Proteomes" id="UP000001610"/>
    </source>
</evidence>
<dbReference type="InterPro" id="IPR013083">
    <property type="entry name" value="Znf_RING/FYVE/PHD"/>
</dbReference>
<dbReference type="GO" id="GO:0008270">
    <property type="term" value="F:zinc ion binding"/>
    <property type="evidence" value="ECO:0007669"/>
    <property type="project" value="UniProtKB-KW"/>
</dbReference>
<evidence type="ECO:0000256" key="4">
    <source>
        <dbReference type="ARBA" id="ARBA00022833"/>
    </source>
</evidence>
<keyword evidence="3 6" id="KW-0863">Zinc-finger</keyword>
<dbReference type="Pfam" id="PF20826">
    <property type="entry name" value="PHD_5"/>
    <property type="match status" value="1"/>
</dbReference>
<dbReference type="EMBL" id="JH126401">
    <property type="protein sequence ID" value="EGX93561.1"/>
    <property type="molecule type" value="Genomic_DNA"/>
</dbReference>
<keyword evidence="2" id="KW-0479">Metal-binding</keyword>
<dbReference type="InterPro" id="IPR037869">
    <property type="entry name" value="Spp1/CFP1"/>
</dbReference>
<name>G3JFI7_CORMM</name>
<dbReference type="InterPro" id="IPR011011">
    <property type="entry name" value="Znf_FYVE_PHD"/>
</dbReference>
<accession>G3JFI7</accession>
<feature type="region of interest" description="Disordered" evidence="7">
    <location>
        <begin position="714"/>
        <end position="755"/>
    </location>
</feature>
<keyword evidence="5" id="KW-0539">Nucleus</keyword>
<dbReference type="OrthoDB" id="419183at2759"/>
<dbReference type="AlphaFoldDB" id="G3JFI7"/>
<evidence type="ECO:0000256" key="2">
    <source>
        <dbReference type="ARBA" id="ARBA00022723"/>
    </source>
</evidence>
<feature type="compositionally biased region" description="Polar residues" evidence="7">
    <location>
        <begin position="587"/>
        <end position="600"/>
    </location>
</feature>
<evidence type="ECO:0000256" key="6">
    <source>
        <dbReference type="PROSITE-ProRule" id="PRU00146"/>
    </source>
</evidence>
<dbReference type="GO" id="GO:0045893">
    <property type="term" value="P:positive regulation of DNA-templated transcription"/>
    <property type="evidence" value="ECO:0007669"/>
    <property type="project" value="TreeGrafter"/>
</dbReference>
<evidence type="ECO:0000256" key="3">
    <source>
        <dbReference type="ARBA" id="ARBA00022771"/>
    </source>
</evidence>
<dbReference type="SMART" id="SM00249">
    <property type="entry name" value="PHD"/>
    <property type="match status" value="1"/>
</dbReference>
<dbReference type="Proteomes" id="UP000001610">
    <property type="component" value="Unassembled WGS sequence"/>
</dbReference>
<feature type="region of interest" description="Disordered" evidence="7">
    <location>
        <begin position="225"/>
        <end position="247"/>
    </location>
</feature>
<evidence type="ECO:0000259" key="8">
    <source>
        <dbReference type="PROSITE" id="PS50016"/>
    </source>
</evidence>
<feature type="region of interest" description="Disordered" evidence="7">
    <location>
        <begin position="574"/>
        <end position="676"/>
    </location>
</feature>
<dbReference type="HOGENOM" id="CLU_007079_0_0_1"/>
<dbReference type="SUPFAM" id="SSF57903">
    <property type="entry name" value="FYVE/PHD zinc finger"/>
    <property type="match status" value="1"/>
</dbReference>
<dbReference type="STRING" id="983644.G3JFI7"/>
<organism evidence="9 10">
    <name type="scientific">Cordyceps militaris (strain CM01)</name>
    <name type="common">Caterpillar fungus</name>
    <dbReference type="NCBI Taxonomy" id="983644"/>
    <lineage>
        <taxon>Eukaryota</taxon>
        <taxon>Fungi</taxon>
        <taxon>Dikarya</taxon>
        <taxon>Ascomycota</taxon>
        <taxon>Pezizomycotina</taxon>
        <taxon>Sordariomycetes</taxon>
        <taxon>Hypocreomycetidae</taxon>
        <taxon>Hypocreales</taxon>
        <taxon>Cordycipitaceae</taxon>
        <taxon>Cordyceps</taxon>
    </lineage>
</organism>
<feature type="compositionally biased region" description="Polar residues" evidence="7">
    <location>
        <begin position="714"/>
        <end position="730"/>
    </location>
</feature>
<dbReference type="KEGG" id="cmt:CCM_04935"/>
<dbReference type="PROSITE" id="PS01359">
    <property type="entry name" value="ZF_PHD_1"/>
    <property type="match status" value="1"/>
</dbReference>
<evidence type="ECO:0000313" key="9">
    <source>
        <dbReference type="EMBL" id="EGX93561.1"/>
    </source>
</evidence>
<sequence>MLQQPERATSNQVKCEVVVGGSRVRLLTLAQVSSTPQPDARAAAAIVRNISKIVLLDRNTTASRASSDQALPNISNLTSHFSSSHLHLPVLFLFLFLNSALPEPSLLQSSTATPHLGLPALTTLPPVRPLTAYPLEKKRTSKQRNISASRQLSTSSYIVLHLTAILCHLYFHLACYFLGSSERYFGAAMSNLRRDSTLVSLSPRPLSGRHSHLVPWANYSSTFSSFGDPNAQPPTPQQTPTSTSFASPVFETPRPPHGSFTDLGGSTPRFAEEYSVFNATPGNLRGSQVQFPDFVPPTPASSHKRMLSAEGFAHAIATHDNHFSPNPNLPPVDPSRRLASSPSLNNSKTTARQITPVSSPSLNNSRSAKKLRRGTITKDPESHIISPPPTAHKGEQKLAPKLNMQYEQPFHQPDFNEVSQAHDVTALMANPGDMFSYPLSAPAAAPANFWDPQASMGMDLDFNAATHGMFPSPAAGHRHTGSFDWHNDIQLFQDTGLVPPSSNQENVQPQQLGNLAMHQYPQQLGDPFSMINPGDMVDPSLMLSQDSAMPSFAAVEQQTVAAPKVAIGKVATKTTKKTTTKATTKAVNRQTGSNTSQSANKGPDRALASSPLKHSRSGVDQPVGNPRGGAALVRSNTLPTLAPASRSMAQVAGGSTDTGRPMTRPNGRVSPVKHQHRLSSLASIRESSSARQRASVRFTIDARGFARAETTLEGQCNVSQSLPRSQSSRDLPSRSTRDASSDSESEDEDPIIIPSRNNSFCASFALPDPRKPVGSIFHRPRRSTSDRSSSSAGGEGGEQNGDESEAETILNEQRGRGGDAASELVKLVESRNKTPAYLQMLHNSLTYPPSETVSPCSIAESGYGTDGIRCVCKQTTSSKNAFMIQCDSCEMWLHGNCLGITKRTMPNVYICAFCANTPTMGGNRAREELHVNALGIASPAGTKAFRSFR</sequence>
<keyword evidence="4" id="KW-0862">Zinc</keyword>
<dbReference type="PROSITE" id="PS50016">
    <property type="entry name" value="ZF_PHD_2"/>
    <property type="match status" value="1"/>
</dbReference>
<evidence type="ECO:0000256" key="1">
    <source>
        <dbReference type="ARBA" id="ARBA00004123"/>
    </source>
</evidence>
<dbReference type="GO" id="GO:0048188">
    <property type="term" value="C:Set1C/COMPASS complex"/>
    <property type="evidence" value="ECO:0007669"/>
    <property type="project" value="InterPro"/>
</dbReference>
<dbReference type="RefSeq" id="XP_006670144.1">
    <property type="nucleotide sequence ID" value="XM_006670081.1"/>
</dbReference>
<proteinExistence type="predicted"/>
<dbReference type="OMA" id="GGHLMIQ"/>
<dbReference type="InterPro" id="IPR019786">
    <property type="entry name" value="Zinc_finger_PHD-type_CS"/>
</dbReference>
<dbReference type="InterPro" id="IPR001965">
    <property type="entry name" value="Znf_PHD"/>
</dbReference>
<dbReference type="PANTHER" id="PTHR46174">
    <property type="entry name" value="CXXC-TYPE ZINC FINGER PROTEIN 1"/>
    <property type="match status" value="1"/>
</dbReference>
<gene>
    <name evidence="9" type="ORF">CCM_04935</name>
</gene>
<feature type="compositionally biased region" description="Basic and acidic residues" evidence="7">
    <location>
        <begin position="731"/>
        <end position="740"/>
    </location>
</feature>
<evidence type="ECO:0000256" key="7">
    <source>
        <dbReference type="SAM" id="MobiDB-lite"/>
    </source>
</evidence>
<dbReference type="InterPro" id="IPR019787">
    <property type="entry name" value="Znf_PHD-finger"/>
</dbReference>
<dbReference type="GeneID" id="18166956"/>
<feature type="region of interest" description="Disordered" evidence="7">
    <location>
        <begin position="319"/>
        <end position="395"/>
    </location>
</feature>
<feature type="domain" description="PHD-type" evidence="8">
    <location>
        <begin position="867"/>
        <end position="917"/>
    </location>
</feature>
<dbReference type="PANTHER" id="PTHR46174:SF1">
    <property type="entry name" value="CXXC-TYPE ZINC FINGER PROTEIN 1"/>
    <property type="match status" value="1"/>
</dbReference>
<reference evidence="9 10" key="1">
    <citation type="journal article" date="2011" name="Genome Biol.">
        <title>Genome sequence of the insect pathogenic fungus Cordyceps militaris, a valued traditional Chinese medicine.</title>
        <authorList>
            <person name="Zheng P."/>
            <person name="Xia Y."/>
            <person name="Xiao G."/>
            <person name="Xiong C."/>
            <person name="Hu X."/>
            <person name="Zhang S."/>
            <person name="Zheng H."/>
            <person name="Huang Y."/>
            <person name="Zhou Y."/>
            <person name="Wang S."/>
            <person name="Zhao G.P."/>
            <person name="Liu X."/>
            <person name="St Leger R.J."/>
            <person name="Wang C."/>
        </authorList>
    </citation>
    <scope>NUCLEOTIDE SEQUENCE [LARGE SCALE GENOMIC DNA]</scope>
    <source>
        <strain evidence="9 10">CM01</strain>
    </source>
</reference>
<dbReference type="InParanoid" id="G3JFI7"/>
<dbReference type="VEuPathDB" id="FungiDB:CCM_04935"/>
<evidence type="ECO:0000256" key="5">
    <source>
        <dbReference type="ARBA" id="ARBA00023242"/>
    </source>
</evidence>
<comment type="subcellular location">
    <subcellularLocation>
        <location evidence="1">Nucleus</location>
    </subcellularLocation>
</comment>
<dbReference type="Gene3D" id="3.30.40.10">
    <property type="entry name" value="Zinc/RING finger domain, C3HC4 (zinc finger)"/>
    <property type="match status" value="1"/>
</dbReference>
<keyword evidence="10" id="KW-1185">Reference proteome</keyword>